<evidence type="ECO:0000256" key="3">
    <source>
        <dbReference type="SAM" id="Phobius"/>
    </source>
</evidence>
<evidence type="ECO:0000256" key="2">
    <source>
        <dbReference type="ARBA" id="ARBA00022737"/>
    </source>
</evidence>
<dbReference type="PANTHER" id="PTHR11017">
    <property type="entry name" value="LEUCINE-RICH REPEAT-CONTAINING PROTEIN"/>
    <property type="match status" value="1"/>
</dbReference>
<dbReference type="SUPFAM" id="SSF52540">
    <property type="entry name" value="P-loop containing nucleoside triphosphate hydrolases"/>
    <property type="match status" value="1"/>
</dbReference>
<dbReference type="InterPro" id="IPR035897">
    <property type="entry name" value="Toll_tir_struct_dom_sf"/>
</dbReference>
<dbReference type="SUPFAM" id="SSF52200">
    <property type="entry name" value="Toll/Interleukin receptor TIR domain"/>
    <property type="match status" value="1"/>
</dbReference>
<evidence type="ECO:0000313" key="5">
    <source>
        <dbReference type="Proteomes" id="UP000694864"/>
    </source>
</evidence>
<protein>
    <submittedName>
        <fullName evidence="6">Disease resistance protein TAO1-like</fullName>
    </submittedName>
</protein>
<dbReference type="GeneID" id="104714256"/>
<dbReference type="Pfam" id="PF01582">
    <property type="entry name" value="TIR"/>
    <property type="match status" value="1"/>
</dbReference>
<dbReference type="InterPro" id="IPR002182">
    <property type="entry name" value="NB-ARC"/>
</dbReference>
<dbReference type="Pfam" id="PF00931">
    <property type="entry name" value="NB-ARC"/>
    <property type="match status" value="1"/>
</dbReference>
<dbReference type="InterPro" id="IPR000157">
    <property type="entry name" value="TIR_dom"/>
</dbReference>
<reference evidence="5" key="1">
    <citation type="journal article" date="2014" name="Nat. Commun.">
        <title>The emerging biofuel crop Camelina sativa retains a highly undifferentiated hexaploid genome structure.</title>
        <authorList>
            <person name="Kagale S."/>
            <person name="Koh C."/>
            <person name="Nixon J."/>
            <person name="Bollina V."/>
            <person name="Clarke W.E."/>
            <person name="Tuteja R."/>
            <person name="Spillane C."/>
            <person name="Robinson S.J."/>
            <person name="Links M.G."/>
            <person name="Clarke C."/>
            <person name="Higgins E.E."/>
            <person name="Huebert T."/>
            <person name="Sharpe A.G."/>
            <person name="Parkin I.A."/>
        </authorList>
    </citation>
    <scope>NUCLEOTIDE SEQUENCE [LARGE SCALE GENOMIC DNA]</scope>
    <source>
        <strain evidence="5">cv. DH55</strain>
    </source>
</reference>
<dbReference type="InterPro" id="IPR027417">
    <property type="entry name" value="P-loop_NTPase"/>
</dbReference>
<organism evidence="5 6">
    <name type="scientific">Camelina sativa</name>
    <name type="common">False flax</name>
    <name type="synonym">Myagrum sativum</name>
    <dbReference type="NCBI Taxonomy" id="90675"/>
    <lineage>
        <taxon>Eukaryota</taxon>
        <taxon>Viridiplantae</taxon>
        <taxon>Streptophyta</taxon>
        <taxon>Embryophyta</taxon>
        <taxon>Tracheophyta</taxon>
        <taxon>Spermatophyta</taxon>
        <taxon>Magnoliopsida</taxon>
        <taxon>eudicotyledons</taxon>
        <taxon>Gunneridae</taxon>
        <taxon>Pentapetalae</taxon>
        <taxon>rosids</taxon>
        <taxon>malvids</taxon>
        <taxon>Brassicales</taxon>
        <taxon>Brassicaceae</taxon>
        <taxon>Camelineae</taxon>
        <taxon>Camelina</taxon>
    </lineage>
</organism>
<keyword evidence="3" id="KW-0472">Membrane</keyword>
<dbReference type="SMART" id="SM00255">
    <property type="entry name" value="TIR"/>
    <property type="match status" value="1"/>
</dbReference>
<dbReference type="InterPro" id="IPR058192">
    <property type="entry name" value="WHD_ROQ1-like"/>
</dbReference>
<dbReference type="InterPro" id="IPR032675">
    <property type="entry name" value="LRR_dom_sf"/>
</dbReference>
<dbReference type="Gene3D" id="3.40.50.300">
    <property type="entry name" value="P-loop containing nucleotide triphosphate hydrolases"/>
    <property type="match status" value="1"/>
</dbReference>
<feature type="domain" description="TIR" evidence="4">
    <location>
        <begin position="65"/>
        <end position="230"/>
    </location>
</feature>
<evidence type="ECO:0000259" key="4">
    <source>
        <dbReference type="PROSITE" id="PS50104"/>
    </source>
</evidence>
<dbReference type="InterPro" id="IPR011713">
    <property type="entry name" value="Leu-rich_rpt_3"/>
</dbReference>
<dbReference type="InterPro" id="IPR044974">
    <property type="entry name" value="Disease_R_plants"/>
</dbReference>
<dbReference type="Gene3D" id="3.80.10.10">
    <property type="entry name" value="Ribonuclease Inhibitor"/>
    <property type="match status" value="2"/>
</dbReference>
<evidence type="ECO:0000313" key="6">
    <source>
        <dbReference type="RefSeq" id="XP_010429854.1"/>
    </source>
</evidence>
<keyword evidence="3" id="KW-1133">Transmembrane helix</keyword>
<keyword evidence="1" id="KW-0433">Leucine-rich repeat</keyword>
<dbReference type="Gene3D" id="3.40.50.10140">
    <property type="entry name" value="Toll/interleukin-1 receptor homology (TIR) domain"/>
    <property type="match status" value="1"/>
</dbReference>
<dbReference type="Pfam" id="PF23282">
    <property type="entry name" value="WHD_ROQ1"/>
    <property type="match status" value="1"/>
</dbReference>
<dbReference type="InterPro" id="IPR042197">
    <property type="entry name" value="Apaf_helical"/>
</dbReference>
<dbReference type="Gene3D" id="1.10.8.430">
    <property type="entry name" value="Helical domain of apoptotic protease-activating factors"/>
    <property type="match status" value="1"/>
</dbReference>
<name>A0ABM0TQS6_CAMSA</name>
<dbReference type="PRINTS" id="PR00364">
    <property type="entry name" value="DISEASERSIST"/>
</dbReference>
<evidence type="ECO:0000256" key="1">
    <source>
        <dbReference type="ARBA" id="ARBA00022614"/>
    </source>
</evidence>
<gene>
    <name evidence="6" type="primary">LOC104714256</name>
</gene>
<dbReference type="Proteomes" id="UP000694864">
    <property type="component" value="Chromosome 9"/>
</dbReference>
<dbReference type="PROSITE" id="PS50104">
    <property type="entry name" value="TIR"/>
    <property type="match status" value="1"/>
</dbReference>
<reference evidence="6" key="2">
    <citation type="submission" date="2025-08" db="UniProtKB">
        <authorList>
            <consortium name="RefSeq"/>
        </authorList>
    </citation>
    <scope>IDENTIFICATION</scope>
    <source>
        <tissue evidence="6">Leaf</tissue>
    </source>
</reference>
<dbReference type="PANTHER" id="PTHR11017:SF483">
    <property type="entry name" value="TIR DOMAIN-CONTAINING PROTEIN"/>
    <property type="match status" value="1"/>
</dbReference>
<keyword evidence="5" id="KW-1185">Reference proteome</keyword>
<feature type="transmembrane region" description="Helical" evidence="3">
    <location>
        <begin position="6"/>
        <end position="26"/>
    </location>
</feature>
<sequence length="959" mass="109868">MAVSFFYLAIVFVFLAVFVVICYRLLEFMKKSETAPRLTRRSIPVSASAALAAEPDEDSPSRSVWNYDVFLSFRGTDVRKYFVSHLYEALKSEGIEPFHDDRELQKGDYIWKGLDEAMIGSLHAIVVISKGYATSRWCLEELSVMIDLVEKKRLQLIPIFYEIDPSDLKRRSGCFYEALKNHELRYDLDTVDRWRTALSEVGNISGWDSKSRKEDSELIQVIVQDLSDRLSSQSSGGTDGLVGMSYHKKVMESFLSMDSGDVRMVGVWGMGGRGKTTIAKYVFEEFSSQFDARCLLENVKGDFKLYGESHLRKKIMSGIFPKSPLNARCISPDAMKRRLRGKKVLLVLDDVDDIQQLRALAGSCEWFGPGSRVIITTRDKRVLDEHDVPHIYEVKPLRTTQALQLFSEHAFKMNHPPEGFRELSLDVVEQLGGLPLALRVIGASLYRREIAFWEDKLFILKNSLDKSISLALRVSYDALDEHEKIVFLYVAACFDGEYRDQATNILDPFVISSRPNLVTLMEKSLISMTRDTRLWVHDLLQDMAKDIICEGKKEKPWKRKMLWKFLDVKSLFTENMGTEDIEVESILLNMAGETELNINPAAFKRMFNLKFLKIRNNNTVGGSKVHMVNDLDYLPPLRYLRWEAYTLKSLPYLFQTEHLVELNLPYSSVETLWSGTQDLRSLRHMDLSRCRHLINIPDLSKAKSLESLCLSNCESLVELHSSLWHLDKLVKLWMANCTKLKNLPCNIYLKSLQSLSLDGCTSIEDFPFVSDNIEMLGLMGTSIEVVPTWIDRLSRLRLLRLSKCKRLKNLPDTIGSLESLRTLWLGCCPNVTVFPVLGNGIVKLGLKGTSIEEVPSTIGDKLNLMYLCLSDCQRLKNLPHTLSNLKNLKLLYLRGCTNITERPHVAGDIRRLDLYGTSIENYGPLSEEEALELRNRDIDFLKAFVTRHVRRYKKNRKSR</sequence>
<dbReference type="SUPFAM" id="SSF52058">
    <property type="entry name" value="L domain-like"/>
    <property type="match status" value="1"/>
</dbReference>
<proteinExistence type="predicted"/>
<dbReference type="Pfam" id="PF07725">
    <property type="entry name" value="LRR_3"/>
    <property type="match status" value="1"/>
</dbReference>
<dbReference type="RefSeq" id="XP_010429854.1">
    <property type="nucleotide sequence ID" value="XM_010431552.2"/>
</dbReference>
<accession>A0ABM0TQS6</accession>
<keyword evidence="2" id="KW-0677">Repeat</keyword>
<keyword evidence="3" id="KW-0812">Transmembrane</keyword>